<feature type="non-terminal residue" evidence="2">
    <location>
        <position position="251"/>
    </location>
</feature>
<dbReference type="AlphaFoldDB" id="J9GBK4"/>
<dbReference type="InterPro" id="IPR002890">
    <property type="entry name" value="MG2"/>
</dbReference>
<proteinExistence type="predicted"/>
<dbReference type="Pfam" id="PF01835">
    <property type="entry name" value="MG2"/>
    <property type="match status" value="1"/>
</dbReference>
<accession>J9GBK4</accession>
<reference evidence="2" key="1">
    <citation type="journal article" date="2012" name="PLoS ONE">
        <title>Gene sets for utilization of primary and secondary nutrition supplies in the distal gut of endangered iberian lynx.</title>
        <authorList>
            <person name="Alcaide M."/>
            <person name="Messina E."/>
            <person name="Richter M."/>
            <person name="Bargiela R."/>
            <person name="Peplies J."/>
            <person name="Huws S.A."/>
            <person name="Newbold C.J."/>
            <person name="Golyshin P.N."/>
            <person name="Simon M.A."/>
            <person name="Lopez G."/>
            <person name="Yakimov M.M."/>
            <person name="Ferrer M."/>
        </authorList>
    </citation>
    <scope>NUCLEOTIDE SEQUENCE</scope>
</reference>
<name>J9GBK4_9ZZZZ</name>
<comment type="caution">
    <text evidence="2">The sequence shown here is derived from an EMBL/GenBank/DDBJ whole genome shotgun (WGS) entry which is preliminary data.</text>
</comment>
<feature type="non-terminal residue" evidence="2">
    <location>
        <position position="1"/>
    </location>
</feature>
<gene>
    <name evidence="2" type="ORF">EVA_15094</name>
</gene>
<dbReference type="Gene3D" id="2.60.40.1930">
    <property type="match status" value="1"/>
</dbReference>
<dbReference type="EMBL" id="AMCI01005096">
    <property type="protein sequence ID" value="EJW96799.1"/>
    <property type="molecule type" value="Genomic_DNA"/>
</dbReference>
<sequence>DDSIHTGAEIFLDRTAFKPGDKVLYKCLLYYERPEYHVCEKGKKLTAVLLNASNEELDSNELYLNEFGSASGEFALNGDIGRGGRFSIRLLVDGKIVNQAYFVVDDFVLPDFVIDFKPVQRYFYGDTVNVSGKLSSFSGHGLSGASVIYSVIAGNDFLSSGSLVPDESGEFNIGFVASAPDEYWYRVTVKVTDVTGETYEKSVQVYVADEMDLYAEIGNGAESDVSVTGLSFEDVSVVTDETVEVKFNVSG</sequence>
<evidence type="ECO:0000313" key="2">
    <source>
        <dbReference type="EMBL" id="EJW96799.1"/>
    </source>
</evidence>
<organism evidence="2">
    <name type="scientific">gut metagenome</name>
    <dbReference type="NCBI Taxonomy" id="749906"/>
    <lineage>
        <taxon>unclassified sequences</taxon>
        <taxon>metagenomes</taxon>
        <taxon>organismal metagenomes</taxon>
    </lineage>
</organism>
<protein>
    <submittedName>
        <fullName evidence="2">Protein containing Alpha-2-macroglobulin</fullName>
    </submittedName>
</protein>
<dbReference type="GO" id="GO:0004866">
    <property type="term" value="F:endopeptidase inhibitor activity"/>
    <property type="evidence" value="ECO:0007669"/>
    <property type="project" value="InterPro"/>
</dbReference>
<feature type="domain" description="Macroglobulin" evidence="1">
    <location>
        <begin position="10"/>
        <end position="90"/>
    </location>
</feature>
<evidence type="ECO:0000259" key="1">
    <source>
        <dbReference type="Pfam" id="PF01835"/>
    </source>
</evidence>